<organism evidence="2 3">
    <name type="scientific">Edaphobacter dinghuensis</name>
    <dbReference type="NCBI Taxonomy" id="1560005"/>
    <lineage>
        <taxon>Bacteria</taxon>
        <taxon>Pseudomonadati</taxon>
        <taxon>Acidobacteriota</taxon>
        <taxon>Terriglobia</taxon>
        <taxon>Terriglobales</taxon>
        <taxon>Acidobacteriaceae</taxon>
        <taxon>Edaphobacter</taxon>
    </lineage>
</organism>
<sequence length="169" mass="19234">MDMFETKLIKPDYRLAEREAIRLLNESGVYQPPVNPVEIAHDIGVRVSFVHFSGESEGVAGLYDPSEDQILVNADEAGVRQTFTVAHELGHRIMHAEWAKSEAYKVLWRDPKRQSKDRRETEANVFAANLLMPKQMVDEYKSLPVSSIARIFAVSEQVATFRLQNLYGI</sequence>
<feature type="domain" description="IrrE N-terminal-like" evidence="1">
    <location>
        <begin position="54"/>
        <end position="163"/>
    </location>
</feature>
<comment type="caution">
    <text evidence="2">The sequence shown here is derived from an EMBL/GenBank/DDBJ whole genome shotgun (WGS) entry which is preliminary data.</text>
</comment>
<dbReference type="EMBL" id="BMGT01000003">
    <property type="protein sequence ID" value="GGG83554.1"/>
    <property type="molecule type" value="Genomic_DNA"/>
</dbReference>
<dbReference type="PANTHER" id="PTHR43236:SF2">
    <property type="entry name" value="BLL0069 PROTEIN"/>
    <property type="match status" value="1"/>
</dbReference>
<evidence type="ECO:0000313" key="3">
    <source>
        <dbReference type="Proteomes" id="UP000647241"/>
    </source>
</evidence>
<reference evidence="2" key="2">
    <citation type="submission" date="2020-09" db="EMBL/GenBank/DDBJ databases">
        <authorList>
            <person name="Sun Q."/>
            <person name="Zhou Y."/>
        </authorList>
    </citation>
    <scope>NUCLEOTIDE SEQUENCE</scope>
    <source>
        <strain evidence="2">CGMCC 1.12997</strain>
    </source>
</reference>
<dbReference type="Pfam" id="PF06114">
    <property type="entry name" value="Peptidase_M78"/>
    <property type="match status" value="1"/>
</dbReference>
<dbReference type="AlphaFoldDB" id="A0A917HM40"/>
<dbReference type="InterPro" id="IPR052345">
    <property type="entry name" value="Rad_response_metalloprotease"/>
</dbReference>
<dbReference type="Gene3D" id="1.10.10.2910">
    <property type="match status" value="1"/>
</dbReference>
<evidence type="ECO:0000259" key="1">
    <source>
        <dbReference type="Pfam" id="PF06114"/>
    </source>
</evidence>
<accession>A0A917HM40</accession>
<evidence type="ECO:0000313" key="2">
    <source>
        <dbReference type="EMBL" id="GGG83554.1"/>
    </source>
</evidence>
<proteinExistence type="predicted"/>
<protein>
    <recommendedName>
        <fullName evidence="1">IrrE N-terminal-like domain-containing protein</fullName>
    </recommendedName>
</protein>
<dbReference type="Proteomes" id="UP000647241">
    <property type="component" value="Unassembled WGS sequence"/>
</dbReference>
<name>A0A917HM40_9BACT</name>
<keyword evidence="3" id="KW-1185">Reference proteome</keyword>
<dbReference type="PANTHER" id="PTHR43236">
    <property type="entry name" value="ANTITOXIN HIGA1"/>
    <property type="match status" value="1"/>
</dbReference>
<dbReference type="InterPro" id="IPR010359">
    <property type="entry name" value="IrrE_HExxH"/>
</dbReference>
<gene>
    <name evidence="2" type="ORF">GCM10011585_29070</name>
</gene>
<reference evidence="2" key="1">
    <citation type="journal article" date="2014" name="Int. J. Syst. Evol. Microbiol.">
        <title>Complete genome sequence of Corynebacterium casei LMG S-19264T (=DSM 44701T), isolated from a smear-ripened cheese.</title>
        <authorList>
            <consortium name="US DOE Joint Genome Institute (JGI-PGF)"/>
            <person name="Walter F."/>
            <person name="Albersmeier A."/>
            <person name="Kalinowski J."/>
            <person name="Ruckert C."/>
        </authorList>
    </citation>
    <scope>NUCLEOTIDE SEQUENCE</scope>
    <source>
        <strain evidence="2">CGMCC 1.12997</strain>
    </source>
</reference>